<evidence type="ECO:0000313" key="2">
    <source>
        <dbReference type="EMBL" id="SCL83060.1"/>
    </source>
</evidence>
<dbReference type="AlphaFoldDB" id="A0AAX2CBT8"/>
<gene>
    <name evidence="2" type="ORF">BCB44BAC_00316</name>
</gene>
<comment type="caution">
    <text evidence="2">The sequence shown here is derived from an EMBL/GenBank/DDBJ whole genome shotgun (WGS) entry which is preliminary data.</text>
</comment>
<feature type="region of interest" description="Disordered" evidence="1">
    <location>
        <begin position="1"/>
        <end position="35"/>
    </location>
</feature>
<dbReference type="EMBL" id="FMIK01000010">
    <property type="protein sequence ID" value="SCL83060.1"/>
    <property type="molecule type" value="Genomic_DNA"/>
</dbReference>
<proteinExistence type="predicted"/>
<name>A0AAX2CBT8_9BACI</name>
<dbReference type="Proteomes" id="UP000242164">
    <property type="component" value="Unassembled WGS sequence"/>
</dbReference>
<sequence>MHLHKHTGIHIGEIEKNQNQSALGNSEPVPMILLN</sequence>
<reference evidence="2 3" key="1">
    <citation type="submission" date="2016-08" db="EMBL/GenBank/DDBJ databases">
        <authorList>
            <person name="Loux V."/>
            <person name="Rue O."/>
        </authorList>
    </citation>
    <scope>NUCLEOTIDE SEQUENCE [LARGE SCALE GENOMIC DNA]</scope>
    <source>
        <strain evidence="2 3">AFSSA_08CEB44bac</strain>
    </source>
</reference>
<organism evidence="2 3">
    <name type="scientific">Bacillus cytotoxicus</name>
    <dbReference type="NCBI Taxonomy" id="580165"/>
    <lineage>
        <taxon>Bacteria</taxon>
        <taxon>Bacillati</taxon>
        <taxon>Bacillota</taxon>
        <taxon>Bacilli</taxon>
        <taxon>Bacillales</taxon>
        <taxon>Bacillaceae</taxon>
        <taxon>Bacillus</taxon>
        <taxon>Bacillus cereus group</taxon>
    </lineage>
</organism>
<accession>A0AAX2CBT8</accession>
<protein>
    <submittedName>
        <fullName evidence="2">Uncharacterized protein</fullName>
    </submittedName>
</protein>
<evidence type="ECO:0000256" key="1">
    <source>
        <dbReference type="SAM" id="MobiDB-lite"/>
    </source>
</evidence>
<evidence type="ECO:0000313" key="3">
    <source>
        <dbReference type="Proteomes" id="UP000242164"/>
    </source>
</evidence>